<dbReference type="Proteomes" id="UP001159363">
    <property type="component" value="Chromosome 14"/>
</dbReference>
<organism evidence="2 3">
    <name type="scientific">Dryococelus australis</name>
    <dbReference type="NCBI Taxonomy" id="614101"/>
    <lineage>
        <taxon>Eukaryota</taxon>
        <taxon>Metazoa</taxon>
        <taxon>Ecdysozoa</taxon>
        <taxon>Arthropoda</taxon>
        <taxon>Hexapoda</taxon>
        <taxon>Insecta</taxon>
        <taxon>Pterygota</taxon>
        <taxon>Neoptera</taxon>
        <taxon>Polyneoptera</taxon>
        <taxon>Phasmatodea</taxon>
        <taxon>Verophasmatodea</taxon>
        <taxon>Anareolatae</taxon>
        <taxon>Phasmatidae</taxon>
        <taxon>Eurycanthinae</taxon>
        <taxon>Dryococelus</taxon>
    </lineage>
</organism>
<evidence type="ECO:0000256" key="1">
    <source>
        <dbReference type="SAM" id="MobiDB-lite"/>
    </source>
</evidence>
<name>A0ABQ9G661_9NEOP</name>
<evidence type="ECO:0000313" key="3">
    <source>
        <dbReference type="Proteomes" id="UP001159363"/>
    </source>
</evidence>
<reference evidence="2 3" key="1">
    <citation type="submission" date="2023-02" db="EMBL/GenBank/DDBJ databases">
        <title>LHISI_Scaffold_Assembly.</title>
        <authorList>
            <person name="Stuart O.P."/>
            <person name="Cleave R."/>
            <person name="Magrath M.J.L."/>
            <person name="Mikheyev A.S."/>
        </authorList>
    </citation>
    <scope>NUCLEOTIDE SEQUENCE [LARGE SCALE GENOMIC DNA]</scope>
    <source>
        <strain evidence="2">Daus_M_001</strain>
        <tissue evidence="2">Leg muscle</tissue>
    </source>
</reference>
<gene>
    <name evidence="2" type="ORF">PR048_031745</name>
</gene>
<feature type="region of interest" description="Disordered" evidence="1">
    <location>
        <begin position="1"/>
        <end position="42"/>
    </location>
</feature>
<accession>A0ABQ9G661</accession>
<sequence>MRGWGTLEIPEKPHRPAASSGMIPACKNTRETAPGIESGSLRREASNLIRTVQRHDGNTADLARRSDEALGVRESVARIARSLLDLGRAVTSAGLEARFLWGRPIGARAFVLIKRNRGGRHFGSCDDRTPFSLRA</sequence>
<keyword evidence="3" id="KW-1185">Reference proteome</keyword>
<dbReference type="EMBL" id="JARBHB010000015">
    <property type="protein sequence ID" value="KAJ8867936.1"/>
    <property type="molecule type" value="Genomic_DNA"/>
</dbReference>
<proteinExistence type="predicted"/>
<evidence type="ECO:0000313" key="2">
    <source>
        <dbReference type="EMBL" id="KAJ8867936.1"/>
    </source>
</evidence>
<protein>
    <submittedName>
        <fullName evidence="2">Uncharacterized protein</fullName>
    </submittedName>
</protein>
<comment type="caution">
    <text evidence="2">The sequence shown here is derived from an EMBL/GenBank/DDBJ whole genome shotgun (WGS) entry which is preliminary data.</text>
</comment>